<feature type="region of interest" description="Disordered" evidence="1">
    <location>
        <begin position="1"/>
        <end position="34"/>
    </location>
</feature>
<sequence>MHLRCGGGIHGLVGGTAHSNSPSLPRHTNDEESKFSDCLLVKWPV</sequence>
<reference evidence="2 3" key="1">
    <citation type="journal article" date="2009" name="J. Bacteriol.">
        <title>Genome sequences of three Agrobacterium biovars help elucidate the evolution of multichromosome genomes in bacteria.</title>
        <authorList>
            <person name="Slater S.C."/>
            <person name="Goldman B.S."/>
            <person name="Goodner B."/>
            <person name="Setubal J.C."/>
            <person name="Farrand S.K."/>
            <person name="Nester E.W."/>
            <person name="Burr T.J."/>
            <person name="Banta L."/>
            <person name="Dickerman A.W."/>
            <person name="Paulsen I."/>
            <person name="Otten L."/>
            <person name="Suen G."/>
            <person name="Welch R."/>
            <person name="Almeida N.F."/>
            <person name="Arnold F."/>
            <person name="Burton O.T."/>
            <person name="Du Z."/>
            <person name="Ewing A."/>
            <person name="Godsy E."/>
            <person name="Heisel S."/>
            <person name="Houmiel K.L."/>
            <person name="Jhaveri J."/>
            <person name="Lu J."/>
            <person name="Miller N.M."/>
            <person name="Norton S."/>
            <person name="Chen Q."/>
            <person name="Phoolcharoen W."/>
            <person name="Ohlin V."/>
            <person name="Ondrusek D."/>
            <person name="Pride N."/>
            <person name="Stricklin S.L."/>
            <person name="Sun J."/>
            <person name="Wheeler C."/>
            <person name="Wilson L."/>
            <person name="Zhu H."/>
            <person name="Wood D.W."/>
        </authorList>
    </citation>
    <scope>NUCLEOTIDE SEQUENCE [LARGE SCALE GENOMIC DNA]</scope>
    <source>
        <strain evidence="3">K84 / ATCC BAA-868</strain>
    </source>
</reference>
<evidence type="ECO:0000256" key="1">
    <source>
        <dbReference type="SAM" id="MobiDB-lite"/>
    </source>
</evidence>
<accession>B9J9D2</accession>
<feature type="compositionally biased region" description="Gly residues" evidence="1">
    <location>
        <begin position="1"/>
        <end position="14"/>
    </location>
</feature>
<dbReference type="Proteomes" id="UP000001600">
    <property type="component" value="Chromosome 1"/>
</dbReference>
<evidence type="ECO:0000313" key="3">
    <source>
        <dbReference type="Proteomes" id="UP000001600"/>
    </source>
</evidence>
<dbReference type="STRING" id="311403.Arad_3629"/>
<organism evidence="2 3">
    <name type="scientific">Rhizobium rhizogenes (strain K84 / ATCC BAA-868)</name>
    <name type="common">Agrobacterium radiobacter</name>
    <dbReference type="NCBI Taxonomy" id="311403"/>
    <lineage>
        <taxon>Bacteria</taxon>
        <taxon>Pseudomonadati</taxon>
        <taxon>Pseudomonadota</taxon>
        <taxon>Alphaproteobacteria</taxon>
        <taxon>Hyphomicrobiales</taxon>
        <taxon>Rhizobiaceae</taxon>
        <taxon>Rhizobium/Agrobacterium group</taxon>
        <taxon>Rhizobium</taxon>
    </lineage>
</organism>
<dbReference type="EMBL" id="CP000628">
    <property type="protein sequence ID" value="ACM27534.1"/>
    <property type="molecule type" value="Genomic_DNA"/>
</dbReference>
<protein>
    <submittedName>
        <fullName evidence="2">Uncharacterized protein</fullName>
    </submittedName>
</protein>
<dbReference type="AlphaFoldDB" id="B9J9D2"/>
<gene>
    <name evidence="2" type="ordered locus">Arad_3629</name>
</gene>
<name>B9J9D2_RHIR8</name>
<proteinExistence type="predicted"/>
<dbReference type="KEGG" id="ara:Arad_3629"/>
<evidence type="ECO:0000313" key="2">
    <source>
        <dbReference type="EMBL" id="ACM27534.1"/>
    </source>
</evidence>
<dbReference type="HOGENOM" id="CLU_3195196_0_0_5"/>